<dbReference type="Gene3D" id="1.20.120.520">
    <property type="entry name" value="nmb1532 protein domain like"/>
    <property type="match status" value="1"/>
</dbReference>
<evidence type="ECO:0000259" key="2">
    <source>
        <dbReference type="Pfam" id="PF01814"/>
    </source>
</evidence>
<evidence type="ECO:0000313" key="3">
    <source>
        <dbReference type="EMBL" id="TQM74614.1"/>
    </source>
</evidence>
<dbReference type="AlphaFoldDB" id="A0A543IVL2"/>
<feature type="compositionally biased region" description="Low complexity" evidence="1">
    <location>
        <begin position="175"/>
        <end position="187"/>
    </location>
</feature>
<organism evidence="3 4">
    <name type="scientific">Thermopolyspora flexuosa</name>
    <dbReference type="NCBI Taxonomy" id="103836"/>
    <lineage>
        <taxon>Bacteria</taxon>
        <taxon>Bacillati</taxon>
        <taxon>Actinomycetota</taxon>
        <taxon>Actinomycetes</taxon>
        <taxon>Streptosporangiales</taxon>
        <taxon>Streptosporangiaceae</taxon>
        <taxon>Thermopolyspora</taxon>
    </lineage>
</organism>
<evidence type="ECO:0000256" key="1">
    <source>
        <dbReference type="SAM" id="MobiDB-lite"/>
    </source>
</evidence>
<sequence>MPADVIELITADHRDVEALFAEMKRHPENRPALFAEVCAKFLAHSVAEEERVYPEIAKLVPEERPEVEHGTSEHHKAEEMLFALQDMDCDSPEFERVLDEFIAAVHEHVQEEESQVLPVLAKAAPKRLLQELGRAFSEGKAEVLRNPSAITPESIKQTATAPEKAGARRTGGAKGARASGKAAPAGKPTEGRSKEELYEQAKQAHIPGRSGMTKDELAEALRKHH</sequence>
<gene>
    <name evidence="3" type="ORF">FHX40_1294</name>
</gene>
<keyword evidence="4" id="KW-1185">Reference proteome</keyword>
<proteinExistence type="predicted"/>
<comment type="caution">
    <text evidence="3">The sequence shown here is derived from an EMBL/GenBank/DDBJ whole genome shotgun (WGS) entry which is preliminary data.</text>
</comment>
<dbReference type="EMBL" id="VFPQ01000001">
    <property type="protein sequence ID" value="TQM74614.1"/>
    <property type="molecule type" value="Genomic_DNA"/>
</dbReference>
<evidence type="ECO:0000313" key="4">
    <source>
        <dbReference type="Proteomes" id="UP000319213"/>
    </source>
</evidence>
<dbReference type="RefSeq" id="WP_170198736.1">
    <property type="nucleotide sequence ID" value="NZ_BMPV01000003.1"/>
</dbReference>
<dbReference type="InterPro" id="IPR012312">
    <property type="entry name" value="Hemerythrin-like"/>
</dbReference>
<dbReference type="Proteomes" id="UP000319213">
    <property type="component" value="Unassembled WGS sequence"/>
</dbReference>
<dbReference type="PANTHER" id="PTHR35585">
    <property type="entry name" value="HHE DOMAIN PROTEIN (AFU_ORTHOLOGUE AFUA_4G00730)"/>
    <property type="match status" value="1"/>
</dbReference>
<dbReference type="Pfam" id="PF01814">
    <property type="entry name" value="Hemerythrin"/>
    <property type="match status" value="1"/>
</dbReference>
<feature type="compositionally biased region" description="Basic and acidic residues" evidence="1">
    <location>
        <begin position="212"/>
        <end position="225"/>
    </location>
</feature>
<feature type="compositionally biased region" description="Polar residues" evidence="1">
    <location>
        <begin position="148"/>
        <end position="160"/>
    </location>
</feature>
<name>A0A543IVL2_9ACTN</name>
<feature type="region of interest" description="Disordered" evidence="1">
    <location>
        <begin position="145"/>
        <end position="225"/>
    </location>
</feature>
<protein>
    <submittedName>
        <fullName evidence="3">Hemerythrin HHE cation binding domain-containing protein</fullName>
    </submittedName>
</protein>
<feature type="compositionally biased region" description="Basic and acidic residues" evidence="1">
    <location>
        <begin position="189"/>
        <end position="199"/>
    </location>
</feature>
<dbReference type="PANTHER" id="PTHR35585:SF1">
    <property type="entry name" value="HHE DOMAIN PROTEIN (AFU_ORTHOLOGUE AFUA_4G00730)"/>
    <property type="match status" value="1"/>
</dbReference>
<feature type="domain" description="Hemerythrin-like" evidence="2">
    <location>
        <begin position="5"/>
        <end position="120"/>
    </location>
</feature>
<reference evidence="3 4" key="1">
    <citation type="submission" date="2019-06" db="EMBL/GenBank/DDBJ databases">
        <title>Sequencing the genomes of 1000 actinobacteria strains.</title>
        <authorList>
            <person name="Klenk H.-P."/>
        </authorList>
    </citation>
    <scope>NUCLEOTIDE SEQUENCE [LARGE SCALE GENOMIC DNA]</scope>
    <source>
        <strain evidence="3 4">DSM 43186</strain>
    </source>
</reference>
<accession>A0A543IVL2</accession>